<dbReference type="Proteomes" id="UP001148737">
    <property type="component" value="Unassembled WGS sequence"/>
</dbReference>
<comment type="caution">
    <text evidence="1">The sequence shown here is derived from an EMBL/GenBank/DDBJ whole genome shotgun (WGS) entry which is preliminary data.</text>
</comment>
<proteinExistence type="predicted"/>
<keyword evidence="2" id="KW-1185">Reference proteome</keyword>
<evidence type="ECO:0000313" key="2">
    <source>
        <dbReference type="Proteomes" id="UP001148737"/>
    </source>
</evidence>
<organism evidence="1 2">
    <name type="scientific">Lecanicillium saksenae</name>
    <dbReference type="NCBI Taxonomy" id="468837"/>
    <lineage>
        <taxon>Eukaryota</taxon>
        <taxon>Fungi</taxon>
        <taxon>Dikarya</taxon>
        <taxon>Ascomycota</taxon>
        <taxon>Pezizomycotina</taxon>
        <taxon>Sordariomycetes</taxon>
        <taxon>Hypocreomycetidae</taxon>
        <taxon>Hypocreales</taxon>
        <taxon>Cordycipitaceae</taxon>
        <taxon>Lecanicillium</taxon>
    </lineage>
</organism>
<sequence>MASNSLSPDTIEVASRGRSLSNAETLTSSTFSNPFLTPSTRSCASSVLEDPEHALRPDPGSEADFEVDNNPFAFSPGQLNKLLNPKSLSAFQALGGLEGIARGLQTDVKAGLSLDETGIAFPVSFHNAVGKKAPGFSGQPTAPSTPSSTSESFGDRIRVYKRNVLPAKKATPLWKLMWNAYNDKVLILLTVAAVISLALGLYETLGVDHPEGAPAPVDWVEGVAICVAIIIVTVVGSLNDWQKEKAFVKLNARKDDREIKVIRSGKSFMINVHDILVGDVLHLEPGDLVPVDGIFIEGHDVKCDESSATGESDALKKTAGDEVFRAIESGQTKKGLDPFIISGAKVLEGMGTFVCTSVGVNSSFGKIMMSVRTETEATPLQKKLEKLAIAIAKLGSAAAAFLFIILLIRFLADLPGDTRDPTTKASAFMDILIVAITIIVVAVPEGLPLAVTLALAFATTRLLRENNLVRVLRACETMGNATTICSDKTGTLTTNKMTVVAGTFGSTNFSKDTDAEKPNEQTVSQWASSLPQATKAMLVQSVAINSTAFEGEEDGKTVFIGSKTETALLQLAKDHLGLQSAWPP</sequence>
<evidence type="ECO:0000313" key="1">
    <source>
        <dbReference type="EMBL" id="KAJ3494222.1"/>
    </source>
</evidence>
<protein>
    <submittedName>
        <fullName evidence="1">Uncharacterized protein</fullName>
    </submittedName>
</protein>
<dbReference type="EMBL" id="JANAKD010000401">
    <property type="protein sequence ID" value="KAJ3494222.1"/>
    <property type="molecule type" value="Genomic_DNA"/>
</dbReference>
<gene>
    <name evidence="1" type="ORF">NLG97_g4216</name>
</gene>
<name>A0ACC1QVY4_9HYPO</name>
<reference evidence="1" key="1">
    <citation type="submission" date="2022-07" db="EMBL/GenBank/DDBJ databases">
        <title>Genome Sequence of Lecanicillium saksenae.</title>
        <authorList>
            <person name="Buettner E."/>
        </authorList>
    </citation>
    <scope>NUCLEOTIDE SEQUENCE</scope>
    <source>
        <strain evidence="1">VT-O1</strain>
    </source>
</reference>
<accession>A0ACC1QVY4</accession>